<organism evidence="1 2">
    <name type="scientific">Thermosulfurimonas marina</name>
    <dbReference type="NCBI Taxonomy" id="2047767"/>
    <lineage>
        <taxon>Bacteria</taxon>
        <taxon>Pseudomonadati</taxon>
        <taxon>Thermodesulfobacteriota</taxon>
        <taxon>Thermodesulfobacteria</taxon>
        <taxon>Thermodesulfobacteriales</taxon>
        <taxon>Thermodesulfobacteriaceae</taxon>
        <taxon>Thermosulfurimonas</taxon>
    </lineage>
</organism>
<dbReference type="AlphaFoldDB" id="A0A6H1WSS6"/>
<proteinExistence type="predicted"/>
<reference evidence="1 2" key="1">
    <citation type="submission" date="2019-08" db="EMBL/GenBank/DDBJ databases">
        <title>Complete genome sequence of Thermosulfurimonas marina SU872T, an anaerobic thermophilic chemolithoautotrophic bacterium isolated from a shallow marine hydrothermal vent.</title>
        <authorList>
            <person name="Allioux M."/>
            <person name="Jebbar M."/>
            <person name="Slobodkina G."/>
            <person name="Slobodkin A."/>
            <person name="Moalic Y."/>
            <person name="Frolova A."/>
            <person name="Shao Z."/>
            <person name="Alain K."/>
        </authorList>
    </citation>
    <scope>NUCLEOTIDE SEQUENCE [LARGE SCALE GENOMIC DNA]</scope>
    <source>
        <strain evidence="1 2">SU872</strain>
    </source>
</reference>
<dbReference type="Proteomes" id="UP000501253">
    <property type="component" value="Chromosome"/>
</dbReference>
<evidence type="ECO:0000313" key="2">
    <source>
        <dbReference type="Proteomes" id="UP000501253"/>
    </source>
</evidence>
<dbReference type="EMBL" id="CP042909">
    <property type="protein sequence ID" value="QJA06204.1"/>
    <property type="molecule type" value="Genomic_DNA"/>
</dbReference>
<keyword evidence="2" id="KW-1185">Reference proteome</keyword>
<accession>A0A6H1WSS6</accession>
<name>A0A6H1WSS6_9BACT</name>
<sequence length="169" mass="19829">MAWVLSAGRPLGRRGRLLPCPHILAETSALAEELVFEHYRLSPRLLRQIQYEARFLKEGWPFPEEALAVLVRGRRPRGPESYCIYFPYGRPLPCSRAFLPALMLYIFTHELVHMVRFARYEASYYLGAERRGEEEARVHTKTREILRPLGHFPGLAETLERFDQIYARR</sequence>
<dbReference type="KEGG" id="tmai:FVE67_05040"/>
<dbReference type="RefSeq" id="WP_168719553.1">
    <property type="nucleotide sequence ID" value="NZ_CP042909.1"/>
</dbReference>
<protein>
    <submittedName>
        <fullName evidence="1">Uncharacterized protein</fullName>
    </submittedName>
</protein>
<evidence type="ECO:0000313" key="1">
    <source>
        <dbReference type="EMBL" id="QJA06204.1"/>
    </source>
</evidence>
<gene>
    <name evidence="1" type="ORF">FVE67_05040</name>
</gene>